<keyword evidence="4" id="KW-0804">Transcription</keyword>
<comment type="function">
    <text evidence="6">Component of the Mediator complex, a coactivator involved in the regulated transcription of nearly all RNA polymerase II-dependent genes. Mediator functions as a bridge to convey information from gene-specific regulatory proteins to the basal RNA polymerase II transcription machinery. Mediator is recruited to promoters by direct interactions with regulatory proteins and serves as a scaffold for the assembly of a functional preinitiation complex with RNA polymerase II and the general transcription factors.</text>
</comment>
<dbReference type="GO" id="GO:0016592">
    <property type="term" value="C:mediator complex"/>
    <property type="evidence" value="ECO:0007669"/>
    <property type="project" value="InterPro"/>
</dbReference>
<dbReference type="PANTHER" id="PTHR12434">
    <property type="entry name" value="MEDIATOR OF RNA POLYMERASE II TRANSCRIPTION SUBUNIT 22"/>
    <property type="match status" value="1"/>
</dbReference>
<proteinExistence type="predicted"/>
<evidence type="ECO:0000256" key="5">
    <source>
        <dbReference type="ARBA" id="ARBA00023242"/>
    </source>
</evidence>
<dbReference type="AlphaFoldDB" id="A0A7I8VVV6"/>
<sequence length="144" mass="16907">MSQVQQPKAASAQSKEAILKFYLKRLKDDIKSIIDNYVEIIKLAKVEEDSQISRLTQAEQDQYEMQVRASNIVRACESLLKLVSDIKQYILLNDFVSVNEVIHHTRMSYTQKQQIHDHALIAIRNEIADELYDLEEEYYSSHYR</sequence>
<keyword evidence="5" id="KW-0539">Nucleus</keyword>
<gene>
    <name evidence="8" type="ORF">DGYR_LOCUS8460</name>
</gene>
<accession>A0A7I8VVV6</accession>
<evidence type="ECO:0000256" key="6">
    <source>
        <dbReference type="ARBA" id="ARBA00025687"/>
    </source>
</evidence>
<dbReference type="PANTHER" id="PTHR12434:SF6">
    <property type="entry name" value="MEDIATOR OF RNA POLYMERASE II TRANSCRIPTION SUBUNIT 22"/>
    <property type="match status" value="1"/>
</dbReference>
<evidence type="ECO:0000256" key="3">
    <source>
        <dbReference type="ARBA" id="ARBA00023015"/>
    </source>
</evidence>
<name>A0A7I8VVV6_9ANNE</name>
<evidence type="ECO:0000256" key="4">
    <source>
        <dbReference type="ARBA" id="ARBA00023163"/>
    </source>
</evidence>
<dbReference type="Proteomes" id="UP000549394">
    <property type="component" value="Unassembled WGS sequence"/>
</dbReference>
<keyword evidence="9" id="KW-1185">Reference proteome</keyword>
<organism evidence="8 9">
    <name type="scientific">Dimorphilus gyrociliatus</name>
    <dbReference type="NCBI Taxonomy" id="2664684"/>
    <lineage>
        <taxon>Eukaryota</taxon>
        <taxon>Metazoa</taxon>
        <taxon>Spiralia</taxon>
        <taxon>Lophotrochozoa</taxon>
        <taxon>Annelida</taxon>
        <taxon>Polychaeta</taxon>
        <taxon>Polychaeta incertae sedis</taxon>
        <taxon>Dinophilidae</taxon>
        <taxon>Dimorphilus</taxon>
    </lineage>
</organism>
<reference evidence="8 9" key="1">
    <citation type="submission" date="2020-08" db="EMBL/GenBank/DDBJ databases">
        <authorList>
            <person name="Hejnol A."/>
        </authorList>
    </citation>
    <scope>NUCLEOTIDE SEQUENCE [LARGE SCALE GENOMIC DNA]</scope>
</reference>
<evidence type="ECO:0000256" key="1">
    <source>
        <dbReference type="ARBA" id="ARBA00004123"/>
    </source>
</evidence>
<dbReference type="InterPro" id="IPR009332">
    <property type="entry name" value="Med22"/>
</dbReference>
<dbReference type="GO" id="GO:0006357">
    <property type="term" value="P:regulation of transcription by RNA polymerase II"/>
    <property type="evidence" value="ECO:0007669"/>
    <property type="project" value="InterPro"/>
</dbReference>
<comment type="caution">
    <text evidence="8">The sequence shown here is derived from an EMBL/GenBank/DDBJ whole genome shotgun (WGS) entry which is preliminary data.</text>
</comment>
<dbReference type="EMBL" id="CAJFCJ010000012">
    <property type="protein sequence ID" value="CAD5120352.1"/>
    <property type="molecule type" value="Genomic_DNA"/>
</dbReference>
<dbReference type="Pfam" id="PF06179">
    <property type="entry name" value="Med22"/>
    <property type="match status" value="1"/>
</dbReference>
<dbReference type="OrthoDB" id="203279at2759"/>
<evidence type="ECO:0000256" key="7">
    <source>
        <dbReference type="ARBA" id="ARBA00031962"/>
    </source>
</evidence>
<evidence type="ECO:0000313" key="9">
    <source>
        <dbReference type="Proteomes" id="UP000549394"/>
    </source>
</evidence>
<protein>
    <recommendedName>
        <fullName evidence="2">Mediator of RNA polymerase II transcription subunit 22</fullName>
    </recommendedName>
    <alternativeName>
        <fullName evidence="7">Mediator complex subunit 22</fullName>
    </alternativeName>
</protein>
<comment type="subcellular location">
    <subcellularLocation>
        <location evidence="1">Nucleus</location>
    </subcellularLocation>
</comment>
<evidence type="ECO:0000256" key="2">
    <source>
        <dbReference type="ARBA" id="ARBA00019695"/>
    </source>
</evidence>
<keyword evidence="3" id="KW-0805">Transcription regulation</keyword>
<evidence type="ECO:0000313" key="8">
    <source>
        <dbReference type="EMBL" id="CAD5120352.1"/>
    </source>
</evidence>
<dbReference type="GO" id="GO:0003712">
    <property type="term" value="F:transcription coregulator activity"/>
    <property type="evidence" value="ECO:0007669"/>
    <property type="project" value="InterPro"/>
</dbReference>